<feature type="region of interest" description="Disordered" evidence="1">
    <location>
        <begin position="116"/>
        <end position="135"/>
    </location>
</feature>
<dbReference type="Proteomes" id="UP000010467">
    <property type="component" value="Chromosome"/>
</dbReference>
<dbReference type="PATRIC" id="fig|937777.3.peg.3291"/>
<name>L0A6C5_DEIPD</name>
<accession>L0A6C5</accession>
<feature type="region of interest" description="Disordered" evidence="1">
    <location>
        <begin position="85"/>
        <end position="110"/>
    </location>
</feature>
<gene>
    <name evidence="2" type="ordered locus">Deipe_3275</name>
</gene>
<feature type="compositionally biased region" description="Basic and acidic residues" evidence="1">
    <location>
        <begin position="223"/>
        <end position="235"/>
    </location>
</feature>
<feature type="compositionally biased region" description="Low complexity" evidence="1">
    <location>
        <begin position="155"/>
        <end position="164"/>
    </location>
</feature>
<keyword evidence="3" id="KW-1185">Reference proteome</keyword>
<feature type="compositionally biased region" description="Basic and acidic residues" evidence="1">
    <location>
        <begin position="97"/>
        <end position="106"/>
    </location>
</feature>
<dbReference type="HOGENOM" id="CLU_887737_0_0_0"/>
<dbReference type="RefSeq" id="WP_015237015.1">
    <property type="nucleotide sequence ID" value="NC_019793.1"/>
</dbReference>
<evidence type="ECO:0000256" key="1">
    <source>
        <dbReference type="SAM" id="MobiDB-lite"/>
    </source>
</evidence>
<proteinExistence type="predicted"/>
<protein>
    <submittedName>
        <fullName evidence="2">Uncharacterized protein</fullName>
    </submittedName>
</protein>
<dbReference type="KEGG" id="dpd:Deipe_3275"/>
<dbReference type="OrthoDB" id="65964at2"/>
<organism evidence="2 3">
    <name type="scientific">Deinococcus peraridilitoris (strain DSM 19664 / LMG 22246 / CIP 109416 / KR-200)</name>
    <dbReference type="NCBI Taxonomy" id="937777"/>
    <lineage>
        <taxon>Bacteria</taxon>
        <taxon>Thermotogati</taxon>
        <taxon>Deinococcota</taxon>
        <taxon>Deinococci</taxon>
        <taxon>Deinococcales</taxon>
        <taxon>Deinococcaceae</taxon>
        <taxon>Deinococcus</taxon>
    </lineage>
</organism>
<feature type="region of interest" description="Disordered" evidence="1">
    <location>
        <begin position="143"/>
        <end position="179"/>
    </location>
</feature>
<feature type="compositionally biased region" description="Polar residues" evidence="1">
    <location>
        <begin position="123"/>
        <end position="133"/>
    </location>
</feature>
<evidence type="ECO:0000313" key="2">
    <source>
        <dbReference type="EMBL" id="AFZ68717.1"/>
    </source>
</evidence>
<evidence type="ECO:0000313" key="3">
    <source>
        <dbReference type="Proteomes" id="UP000010467"/>
    </source>
</evidence>
<feature type="compositionally biased region" description="Polar residues" evidence="1">
    <location>
        <begin position="236"/>
        <end position="247"/>
    </location>
</feature>
<feature type="region of interest" description="Disordered" evidence="1">
    <location>
        <begin position="193"/>
        <end position="265"/>
    </location>
</feature>
<dbReference type="STRING" id="937777.Deipe_3275"/>
<dbReference type="AlphaFoldDB" id="L0A6C5"/>
<sequence>MFDNILDSLKRGAQRARSRGEEVAQTTRLRFEVYQLNRDLDALYGRLGRAYHSGAEVAILQPMRDEIARIDEEIAARERLITELSEGEKASGTAPDRTADSTDVPHEAGTTVVTPMGHRVEPTSHSAPSTTSFGQGGIIGGTPEIGRPVQPAPASAGPTVTGTVPTPPASTMATPGVPSAASVYHTKRQEENPMAHDDQTTNDHGLTNEQERNPLITSSNERSALKDKTNEDYQQRIDQGQQVSPGTKTDADLHGSDAPIPRIGTQAGNAQGILRAPVTPNVDDTEVLHDKAMLREEHIEAERASRDPSPLED</sequence>
<dbReference type="EMBL" id="CP003382">
    <property type="protein sequence ID" value="AFZ68717.1"/>
    <property type="molecule type" value="Genomic_DNA"/>
</dbReference>
<reference evidence="3" key="1">
    <citation type="submission" date="2012-03" db="EMBL/GenBank/DDBJ databases">
        <title>Complete sequence of chromosome of Deinococcus peraridilitoris DSM 19664.</title>
        <authorList>
            <person name="Lucas S."/>
            <person name="Copeland A."/>
            <person name="Lapidus A."/>
            <person name="Glavina del Rio T."/>
            <person name="Dalin E."/>
            <person name="Tice H."/>
            <person name="Bruce D."/>
            <person name="Goodwin L."/>
            <person name="Pitluck S."/>
            <person name="Peters L."/>
            <person name="Mikhailova N."/>
            <person name="Lu M."/>
            <person name="Kyrpides N."/>
            <person name="Mavromatis K."/>
            <person name="Ivanova N."/>
            <person name="Brettin T."/>
            <person name="Detter J.C."/>
            <person name="Han C."/>
            <person name="Larimer F."/>
            <person name="Land M."/>
            <person name="Hauser L."/>
            <person name="Markowitz V."/>
            <person name="Cheng J.-F."/>
            <person name="Hugenholtz P."/>
            <person name="Woyke T."/>
            <person name="Wu D."/>
            <person name="Pukall R."/>
            <person name="Steenblock K."/>
            <person name="Brambilla E."/>
            <person name="Klenk H.-P."/>
            <person name="Eisen J.A."/>
        </authorList>
    </citation>
    <scope>NUCLEOTIDE SEQUENCE [LARGE SCALE GENOMIC DNA]</scope>
    <source>
        <strain evidence="3">DSM 19664 / LMG 22246 / CIP 109416 / KR-200</strain>
    </source>
</reference>